<dbReference type="AlphaFoldDB" id="A0A915JEC2"/>
<reference evidence="2" key="1">
    <citation type="submission" date="2022-11" db="UniProtKB">
        <authorList>
            <consortium name="WormBaseParasite"/>
        </authorList>
    </citation>
    <scope>IDENTIFICATION</scope>
</reference>
<keyword evidence="1" id="KW-1185">Reference proteome</keyword>
<accession>A0A915JEC2</accession>
<evidence type="ECO:0000313" key="2">
    <source>
        <dbReference type="WBParaSite" id="nRc.2.0.1.t24527-RA"/>
    </source>
</evidence>
<evidence type="ECO:0000313" key="1">
    <source>
        <dbReference type="Proteomes" id="UP000887565"/>
    </source>
</evidence>
<dbReference type="WBParaSite" id="nRc.2.0.1.t24527-RA">
    <property type="protein sequence ID" value="nRc.2.0.1.t24527-RA"/>
    <property type="gene ID" value="nRc.2.0.1.g24527"/>
</dbReference>
<organism evidence="1 2">
    <name type="scientific">Romanomermis culicivorax</name>
    <name type="common">Nematode worm</name>
    <dbReference type="NCBI Taxonomy" id="13658"/>
    <lineage>
        <taxon>Eukaryota</taxon>
        <taxon>Metazoa</taxon>
        <taxon>Ecdysozoa</taxon>
        <taxon>Nematoda</taxon>
        <taxon>Enoplea</taxon>
        <taxon>Dorylaimia</taxon>
        <taxon>Mermithida</taxon>
        <taxon>Mermithoidea</taxon>
        <taxon>Mermithidae</taxon>
        <taxon>Romanomermis</taxon>
    </lineage>
</organism>
<name>A0A915JEC2_ROMCU</name>
<protein>
    <submittedName>
        <fullName evidence="2">Uncharacterized protein</fullName>
    </submittedName>
</protein>
<sequence length="159" mass="18200">MKRLPQHWSPLTVHQTRQWRDVESGHSKHINYELLQKESTFPIAPLDQLNPHKPSSWLAYLIDNSRDELPLCFVSLISRTPGQKAESTDLLITLANCVMRETENGLEEVNANDLWVKFLHLNSSGVPDQEFKHAIAQVLYEDGGKSAKDRVALLRMDEN</sequence>
<dbReference type="Proteomes" id="UP000887565">
    <property type="component" value="Unplaced"/>
</dbReference>
<proteinExistence type="predicted"/>